<evidence type="ECO:0000256" key="2">
    <source>
        <dbReference type="ARBA" id="ARBA00022679"/>
    </source>
</evidence>
<proteinExistence type="inferred from homology"/>
<dbReference type="EMBL" id="LDAU01000055">
    <property type="protein sequence ID" value="KRX09060.1"/>
    <property type="molecule type" value="Genomic_DNA"/>
</dbReference>
<dbReference type="Gene3D" id="3.30.460.10">
    <property type="entry name" value="Beta Polymerase, domain 2"/>
    <property type="match status" value="1"/>
</dbReference>
<name>A0A0V0R3J3_PSEPJ</name>
<dbReference type="PANTHER" id="PTHR13734:SF5">
    <property type="entry name" value="CCA TRNA NUCLEOTIDYLTRANSFERASE, MITOCHONDRIAL"/>
    <property type="match status" value="1"/>
</dbReference>
<keyword evidence="2 5" id="KW-0808">Transferase</keyword>
<dbReference type="GO" id="GO:0005739">
    <property type="term" value="C:mitochondrion"/>
    <property type="evidence" value="ECO:0007669"/>
    <property type="project" value="UniProtKB-ARBA"/>
</dbReference>
<evidence type="ECO:0000313" key="9">
    <source>
        <dbReference type="Proteomes" id="UP000054937"/>
    </source>
</evidence>
<evidence type="ECO:0000259" key="7">
    <source>
        <dbReference type="Pfam" id="PF12627"/>
    </source>
</evidence>
<dbReference type="GO" id="GO:0000166">
    <property type="term" value="F:nucleotide binding"/>
    <property type="evidence" value="ECO:0007669"/>
    <property type="project" value="UniProtKB-KW"/>
</dbReference>
<dbReference type="GO" id="GO:0001680">
    <property type="term" value="P:tRNA 3'-terminal CCA addition"/>
    <property type="evidence" value="ECO:0007669"/>
    <property type="project" value="UniProtKB-ARBA"/>
</dbReference>
<evidence type="ECO:0000259" key="6">
    <source>
        <dbReference type="Pfam" id="PF01743"/>
    </source>
</evidence>
<accession>A0A0V0R3J3</accession>
<dbReference type="SUPFAM" id="SSF81891">
    <property type="entry name" value="Poly A polymerase C-terminal region-like"/>
    <property type="match status" value="1"/>
</dbReference>
<dbReference type="InParanoid" id="A0A0V0R3J3"/>
<dbReference type="InterPro" id="IPR002646">
    <property type="entry name" value="PolA_pol_head_dom"/>
</dbReference>
<evidence type="ECO:0000256" key="1">
    <source>
        <dbReference type="ARBA" id="ARBA00007265"/>
    </source>
</evidence>
<evidence type="ECO:0000256" key="4">
    <source>
        <dbReference type="ARBA" id="ARBA00022884"/>
    </source>
</evidence>
<evidence type="ECO:0008006" key="10">
    <source>
        <dbReference type="Google" id="ProtNLM"/>
    </source>
</evidence>
<dbReference type="GO" id="GO:0003723">
    <property type="term" value="F:RNA binding"/>
    <property type="evidence" value="ECO:0007669"/>
    <property type="project" value="UniProtKB-KW"/>
</dbReference>
<feature type="domain" description="Poly A polymerase head" evidence="6">
    <location>
        <begin position="113"/>
        <end position="248"/>
    </location>
</feature>
<organism evidence="8 9">
    <name type="scientific">Pseudocohnilembus persalinus</name>
    <name type="common">Ciliate</name>
    <dbReference type="NCBI Taxonomy" id="266149"/>
    <lineage>
        <taxon>Eukaryota</taxon>
        <taxon>Sar</taxon>
        <taxon>Alveolata</taxon>
        <taxon>Ciliophora</taxon>
        <taxon>Intramacronucleata</taxon>
        <taxon>Oligohymenophorea</taxon>
        <taxon>Scuticociliatia</taxon>
        <taxon>Philasterida</taxon>
        <taxon>Pseudocohnilembidae</taxon>
        <taxon>Pseudocohnilembus</taxon>
    </lineage>
</organism>
<reference evidence="8 9" key="1">
    <citation type="journal article" date="2015" name="Sci. Rep.">
        <title>Genome of the facultative scuticociliatosis pathogen Pseudocohnilembus persalinus provides insight into its virulence through horizontal gene transfer.</title>
        <authorList>
            <person name="Xiong J."/>
            <person name="Wang G."/>
            <person name="Cheng J."/>
            <person name="Tian M."/>
            <person name="Pan X."/>
            <person name="Warren A."/>
            <person name="Jiang C."/>
            <person name="Yuan D."/>
            <person name="Miao W."/>
        </authorList>
    </citation>
    <scope>NUCLEOTIDE SEQUENCE [LARGE SCALE GENOMIC DNA]</scope>
    <source>
        <strain evidence="8">36N120E</strain>
    </source>
</reference>
<gene>
    <name evidence="8" type="ORF">PPERSA_01947</name>
</gene>
<dbReference type="InterPro" id="IPR032828">
    <property type="entry name" value="PolyA_RNA-bd"/>
</dbReference>
<sequence length="384" mass="45305">MQIPSLPLYPKFRHLENWFQFVHKQISYDLKKLFIQELGQNEDQYNKLFNFEQIFKQNQQTKKTIEENEHLQPHIRETVSIKYDKIIPDEKEQILIDFLKEFIKNENLKVVLRCAGGWVRDKLLGVKSHDIDIALDSMMGEQFVTKLQEYSKKIGEPISSVGVIKANPDQSKHLETATCKVKGFDIDFVNLRGEYYAENSRIPTITFGSPTQDAERRDLTINSLFYNINEDKLEDFCGRGVQDLKNGICMTPLEPLKTFLDDPLRVLRTFRFASRYNYSIDKSLLEAIQQTKVKEALKEKVSRERMRTETEKMIRSRNPFLGLQMIHENNLWDVVFEVPKELEKQIQDDKIIDISYNFAKKTNEQYLFLILIFLYIYNLPIPLI</sequence>
<dbReference type="Proteomes" id="UP000054937">
    <property type="component" value="Unassembled WGS sequence"/>
</dbReference>
<dbReference type="CDD" id="cd05398">
    <property type="entry name" value="NT_ClassII-CCAase"/>
    <property type="match status" value="1"/>
</dbReference>
<evidence type="ECO:0000313" key="8">
    <source>
        <dbReference type="EMBL" id="KRX09060.1"/>
    </source>
</evidence>
<evidence type="ECO:0000256" key="3">
    <source>
        <dbReference type="ARBA" id="ARBA00022741"/>
    </source>
</evidence>
<dbReference type="InterPro" id="IPR043519">
    <property type="entry name" value="NT_sf"/>
</dbReference>
<keyword evidence="4 5" id="KW-0694">RNA-binding</keyword>
<comment type="caution">
    <text evidence="8">The sequence shown here is derived from an EMBL/GenBank/DDBJ whole genome shotgun (WGS) entry which is preliminary data.</text>
</comment>
<feature type="domain" description="tRNA nucleotidyltransferase/poly(A) polymerase RNA and SrmB- binding" evidence="7">
    <location>
        <begin position="277"/>
        <end position="337"/>
    </location>
</feature>
<evidence type="ECO:0000256" key="5">
    <source>
        <dbReference type="RuleBase" id="RU003953"/>
    </source>
</evidence>
<dbReference type="Pfam" id="PF01743">
    <property type="entry name" value="PolyA_pol"/>
    <property type="match status" value="1"/>
</dbReference>
<dbReference type="GO" id="GO:0052929">
    <property type="term" value="F:ATP:3'-cytidine-cytidine-tRNA adenylyltransferase activity"/>
    <property type="evidence" value="ECO:0007669"/>
    <property type="project" value="TreeGrafter"/>
</dbReference>
<protein>
    <recommendedName>
        <fullName evidence="10">Poly A polymerase head domain-containing protein</fullName>
    </recommendedName>
</protein>
<dbReference type="PANTHER" id="PTHR13734">
    <property type="entry name" value="TRNA-NUCLEOTIDYLTRANSFERASE"/>
    <property type="match status" value="1"/>
</dbReference>
<dbReference type="Gene3D" id="1.10.3090.10">
    <property type="entry name" value="cca-adding enzyme, domain 2"/>
    <property type="match status" value="1"/>
</dbReference>
<dbReference type="FunFam" id="3.30.460.10:FF:000019">
    <property type="entry name" value="tRNA nucleotidyltransferase cca2"/>
    <property type="match status" value="1"/>
</dbReference>
<dbReference type="AlphaFoldDB" id="A0A0V0R3J3"/>
<dbReference type="SUPFAM" id="SSF81301">
    <property type="entry name" value="Nucleotidyltransferase"/>
    <property type="match status" value="1"/>
</dbReference>
<keyword evidence="3" id="KW-0547">Nucleotide-binding</keyword>
<keyword evidence="9" id="KW-1185">Reference proteome</keyword>
<dbReference type="OrthoDB" id="445712at2759"/>
<comment type="similarity">
    <text evidence="1 5">Belongs to the tRNA nucleotidyltransferase/poly(A) polymerase family.</text>
</comment>
<dbReference type="OMA" id="LGSECHD"/>
<dbReference type="Pfam" id="PF12627">
    <property type="entry name" value="PolyA_pol_RNAbd"/>
    <property type="match status" value="1"/>
</dbReference>
<dbReference type="GO" id="GO:0052927">
    <property type="term" value="F:CC tRNA cytidylyltransferase activity"/>
    <property type="evidence" value="ECO:0007669"/>
    <property type="project" value="TreeGrafter"/>
</dbReference>